<comment type="caution">
    <text evidence="1">The sequence shown here is derived from an EMBL/GenBank/DDBJ whole genome shotgun (WGS) entry which is preliminary data.</text>
</comment>
<organism evidence="1 2">
    <name type="scientific">Vibrio lentus</name>
    <dbReference type="NCBI Taxonomy" id="136468"/>
    <lineage>
        <taxon>Bacteria</taxon>
        <taxon>Pseudomonadati</taxon>
        <taxon>Pseudomonadota</taxon>
        <taxon>Gammaproteobacteria</taxon>
        <taxon>Vibrionales</taxon>
        <taxon>Vibrionaceae</taxon>
        <taxon>Vibrio</taxon>
    </lineage>
</organism>
<evidence type="ECO:0000313" key="2">
    <source>
        <dbReference type="Proteomes" id="UP000239763"/>
    </source>
</evidence>
<dbReference type="Proteomes" id="UP000239763">
    <property type="component" value="Unassembled WGS sequence"/>
</dbReference>
<keyword evidence="2" id="KW-1185">Reference proteome</keyword>
<protein>
    <submittedName>
        <fullName evidence="1">Uncharacterized protein</fullName>
    </submittedName>
</protein>
<name>A0AA44VN85_9VIBR</name>
<evidence type="ECO:0000313" key="1">
    <source>
        <dbReference type="EMBL" id="PME22193.1"/>
    </source>
</evidence>
<proteinExistence type="predicted"/>
<dbReference type="EMBL" id="MCSB01000053">
    <property type="protein sequence ID" value="PME22193.1"/>
    <property type="molecule type" value="Genomic_DNA"/>
</dbReference>
<reference evidence="1 2" key="1">
    <citation type="journal article" date="2018" name="Nature">
        <title>A major lineage of non-tailed dsDNA viruses as unrecognized killers of marine bacteria.</title>
        <authorList>
            <person name="Kauffman K.M."/>
            <person name="Hussain F.A."/>
            <person name="Yang J."/>
            <person name="Arevalo P."/>
            <person name="Brown J.M."/>
            <person name="Chang W.K."/>
            <person name="VanInsberghe D."/>
            <person name="Elsherbini J."/>
            <person name="Sharma R.S."/>
            <person name="Cutler M.B."/>
            <person name="Kelly L."/>
            <person name="Polz M.F."/>
        </authorList>
    </citation>
    <scope>NUCLEOTIDE SEQUENCE [LARGE SCALE GENOMIC DNA]</scope>
    <source>
        <strain evidence="1 2">10N.286.55.E1</strain>
    </source>
</reference>
<dbReference type="RefSeq" id="WP_102298561.1">
    <property type="nucleotide sequence ID" value="NZ_JAAHTI010000001.1"/>
</dbReference>
<sequence>MKGNDIISTKDVEKLYEELFESSARAQVKSNLKCINEICSKMVGVNATPSVPSVVKALASKGIIVSERSIYNRRAGKNPYPILIDAWIKAAQGKQLGIEVVVKASTEAEPEKGITVNSPNIFITEEDLLKISDPVLRYKVSVLYGQMVSLTKQNMALRELRELPAIHPEHNMQLPEKNVETKPTLPSHQLNSLDVEILNNILDGQSGQLYFDDEGTLFAARAIRTHTAISDPGLKEVIEKIIPKN</sequence>
<gene>
    <name evidence="1" type="ORF">BCV38_15290</name>
</gene>
<dbReference type="AlphaFoldDB" id="A0AA44VN85"/>
<accession>A0AA44VN85</accession>